<name>A0A4S8Q611_9ACTN</name>
<evidence type="ECO:0000256" key="1">
    <source>
        <dbReference type="SAM" id="MobiDB-lite"/>
    </source>
</evidence>
<dbReference type="AlphaFoldDB" id="A0A4S8Q611"/>
<reference evidence="3" key="1">
    <citation type="submission" date="2019-04" db="EMBL/GenBank/DDBJ databases">
        <title>Nocardioides xinjiangensis sp. nov.</title>
        <authorList>
            <person name="Liu S."/>
        </authorList>
    </citation>
    <scope>NUCLEOTIDE SEQUENCE [LARGE SCALE GENOMIC DNA]</scope>
    <source>
        <strain evidence="3">18</strain>
    </source>
</reference>
<comment type="caution">
    <text evidence="2">The sequence shown here is derived from an EMBL/GenBank/DDBJ whole genome shotgun (WGS) entry which is preliminary data.</text>
</comment>
<gene>
    <name evidence="2" type="ORF">FAB82_22780</name>
</gene>
<sequence>MSARIAWDVASEDVTDPAEIASLIVETLNMVNPHGTRGITMWLGPIGAERDDMTLRLDLDPEPGGVPVASMEEIETLPEVTAETIGAAAVCWLPEGLIAVDPDIPGADITVMVDSSENLVHVAASEARVSIPEAIRLAQEYATTGQRPDLPAEQENSVGARWAPQPEMPVQDWSGETSEQDR</sequence>
<accession>A0A4S8Q611</accession>
<organism evidence="2 3">
    <name type="scientific">Glycomyces buryatensis</name>
    <dbReference type="NCBI Taxonomy" id="2570927"/>
    <lineage>
        <taxon>Bacteria</taxon>
        <taxon>Bacillati</taxon>
        <taxon>Actinomycetota</taxon>
        <taxon>Actinomycetes</taxon>
        <taxon>Glycomycetales</taxon>
        <taxon>Glycomycetaceae</taxon>
        <taxon>Glycomyces</taxon>
    </lineage>
</organism>
<proteinExistence type="predicted"/>
<dbReference type="Proteomes" id="UP000308760">
    <property type="component" value="Unassembled WGS sequence"/>
</dbReference>
<reference evidence="2 3" key="2">
    <citation type="submission" date="2019-05" db="EMBL/GenBank/DDBJ databases">
        <title>Glycomyces buryatensis sp. nov.</title>
        <authorList>
            <person name="Nikitina E."/>
        </authorList>
    </citation>
    <scope>NUCLEOTIDE SEQUENCE [LARGE SCALE GENOMIC DNA]</scope>
    <source>
        <strain evidence="2 3">18</strain>
    </source>
</reference>
<keyword evidence="3" id="KW-1185">Reference proteome</keyword>
<dbReference type="EMBL" id="STGY01000073">
    <property type="protein sequence ID" value="THV35704.1"/>
    <property type="molecule type" value="Genomic_DNA"/>
</dbReference>
<evidence type="ECO:0000313" key="2">
    <source>
        <dbReference type="EMBL" id="THV35704.1"/>
    </source>
</evidence>
<feature type="region of interest" description="Disordered" evidence="1">
    <location>
        <begin position="140"/>
        <end position="182"/>
    </location>
</feature>
<dbReference type="OrthoDB" id="5196831at2"/>
<dbReference type="RefSeq" id="WP_136536861.1">
    <property type="nucleotide sequence ID" value="NZ_STGY01000073.1"/>
</dbReference>
<protein>
    <submittedName>
        <fullName evidence="2">Uncharacterized protein</fullName>
    </submittedName>
</protein>
<evidence type="ECO:0000313" key="3">
    <source>
        <dbReference type="Proteomes" id="UP000308760"/>
    </source>
</evidence>